<dbReference type="EMBL" id="GIBP01009486">
    <property type="protein sequence ID" value="NDV38455.1"/>
    <property type="molecule type" value="Transcribed_RNA"/>
</dbReference>
<dbReference type="Gene3D" id="6.10.140.2040">
    <property type="match status" value="1"/>
</dbReference>
<accession>A0A6B2LNE4</accession>
<sequence>MEYLLSLNIIFPPHLAPSLHATARSLDFQRRLHSISQKFHLRPSQSSLLSNHILLHSPDSAISPRLHAAHRTLEFSHLREELSHRLENRPEVGLLADLNILPSALQKNHGLACGLLPTMQVLTFKISKCQMEAKLGHQQRTTFYSF</sequence>
<dbReference type="AlphaFoldDB" id="A0A6B2LNE4"/>
<proteinExistence type="predicted"/>
<evidence type="ECO:0000313" key="1">
    <source>
        <dbReference type="EMBL" id="NDV38455.1"/>
    </source>
</evidence>
<name>A0A6B2LNE4_9EUKA</name>
<reference evidence="1" key="1">
    <citation type="journal article" date="2020" name="J. Eukaryot. Microbiol.">
        <title>De novo Sequencing, Assembly and Annotation of the Transcriptome for the Free-Living Testate Amoeba Arcella intermedia.</title>
        <authorList>
            <person name="Ribeiro G.M."/>
            <person name="Porfirio-Sousa A.L."/>
            <person name="Maurer-Alcala X.X."/>
            <person name="Katz L.A."/>
            <person name="Lahr D.J.G."/>
        </authorList>
    </citation>
    <scope>NUCLEOTIDE SEQUENCE</scope>
</reference>
<protein>
    <submittedName>
        <fullName evidence="1">Uncharacterized protein</fullName>
    </submittedName>
</protein>
<organism evidence="1">
    <name type="scientific">Arcella intermedia</name>
    <dbReference type="NCBI Taxonomy" id="1963864"/>
    <lineage>
        <taxon>Eukaryota</taxon>
        <taxon>Amoebozoa</taxon>
        <taxon>Tubulinea</taxon>
        <taxon>Elardia</taxon>
        <taxon>Arcellinida</taxon>
        <taxon>Sphaerothecina</taxon>
        <taxon>Arcellidae</taxon>
        <taxon>Arcella</taxon>
    </lineage>
</organism>